<evidence type="ECO:0000313" key="4">
    <source>
        <dbReference type="EMBL" id="GMI58300.1"/>
    </source>
</evidence>
<evidence type="ECO:0000256" key="2">
    <source>
        <dbReference type="SAM" id="MobiDB-lite"/>
    </source>
</evidence>
<feature type="domain" description="Tubby C-terminal" evidence="3">
    <location>
        <begin position="126"/>
        <end position="381"/>
    </location>
</feature>
<evidence type="ECO:0000259" key="3">
    <source>
        <dbReference type="Pfam" id="PF01167"/>
    </source>
</evidence>
<feature type="region of interest" description="Disordered" evidence="2">
    <location>
        <begin position="192"/>
        <end position="216"/>
    </location>
</feature>
<sequence length="388" mass="42605">MHPLGSIRTVHSAPTISFLSDPLAIEEERCLEHVPMSLLIPGLQGDWTRKRWQNGKLTKGPSKTQYTFHFEGEKNKPASYAMSAKRVGDVFYISQYRSFPASCNEFLDTPTEGDPDSMLSDEEPPSHYFAAVSPDISGTSFSVWLSAQNGDLGPLDTPAKEIARVSHGTYKIKEAKADVRVLKAWIPQMTKIAPKKEEGEESNSEEEDEPDQPVAMGFGESMYASYVGAEAAQSFTKTFAHNMKVLGSSNRHMGASVADGSGEGGDRKGRTSTYAKNIAAAKARVPWEAFGSAAGIHLANKTPQWNPEISSLVLKFDRNRVQRASAKNFIMFKGEDLDATKSKDSNEAIMQFGKTQRGTYSCDFKYPLSGVQAFGIALTTFAWNKTTL</sequence>
<reference evidence="4 5" key="1">
    <citation type="journal article" date="2023" name="Commun. Biol.">
        <title>Genome analysis of Parmales, the sister group of diatoms, reveals the evolutionary specialization of diatoms from phago-mixotrophs to photoautotrophs.</title>
        <authorList>
            <person name="Ban H."/>
            <person name="Sato S."/>
            <person name="Yoshikawa S."/>
            <person name="Yamada K."/>
            <person name="Nakamura Y."/>
            <person name="Ichinomiya M."/>
            <person name="Sato N."/>
            <person name="Blanc-Mathieu R."/>
            <person name="Endo H."/>
            <person name="Kuwata A."/>
            <person name="Ogata H."/>
        </authorList>
    </citation>
    <scope>NUCLEOTIDE SEQUENCE [LARGE SCALE GENOMIC DNA]</scope>
</reference>
<dbReference type="PANTHER" id="PTHR16517:SF7">
    <property type="entry name" value="PROTEIN KING TUBBY"/>
    <property type="match status" value="1"/>
</dbReference>
<dbReference type="EMBL" id="BRYB01006466">
    <property type="protein sequence ID" value="GMI58300.1"/>
    <property type="molecule type" value="Genomic_DNA"/>
</dbReference>
<feature type="compositionally biased region" description="Acidic residues" evidence="2">
    <location>
        <begin position="199"/>
        <end position="211"/>
    </location>
</feature>
<accession>A0ABQ6NCU9</accession>
<dbReference type="PRINTS" id="PR01573">
    <property type="entry name" value="SUPERTUBBY"/>
</dbReference>
<organism evidence="4 5">
    <name type="scientific">Tetraparma gracilis</name>
    <dbReference type="NCBI Taxonomy" id="2962635"/>
    <lineage>
        <taxon>Eukaryota</taxon>
        <taxon>Sar</taxon>
        <taxon>Stramenopiles</taxon>
        <taxon>Ochrophyta</taxon>
        <taxon>Bolidophyceae</taxon>
        <taxon>Parmales</taxon>
        <taxon>Triparmaceae</taxon>
        <taxon>Tetraparma</taxon>
    </lineage>
</organism>
<dbReference type="Gene3D" id="3.20.90.10">
    <property type="entry name" value="Tubby Protein, Chain A"/>
    <property type="match status" value="1"/>
</dbReference>
<dbReference type="PANTHER" id="PTHR16517">
    <property type="entry name" value="TUBBY-RELATED"/>
    <property type="match status" value="1"/>
</dbReference>
<dbReference type="InterPro" id="IPR025659">
    <property type="entry name" value="Tubby-like_C"/>
</dbReference>
<protein>
    <recommendedName>
        <fullName evidence="3">Tubby C-terminal domain-containing protein</fullName>
    </recommendedName>
</protein>
<proteinExistence type="inferred from homology"/>
<dbReference type="InterPro" id="IPR000007">
    <property type="entry name" value="Tubby_C"/>
</dbReference>
<feature type="region of interest" description="Disordered" evidence="2">
    <location>
        <begin position="251"/>
        <end position="270"/>
    </location>
</feature>
<keyword evidence="5" id="KW-1185">Reference proteome</keyword>
<gene>
    <name evidence="4" type="ORF">TeGR_g6879</name>
</gene>
<dbReference type="Proteomes" id="UP001165060">
    <property type="component" value="Unassembled WGS sequence"/>
</dbReference>
<dbReference type="Pfam" id="PF01167">
    <property type="entry name" value="Tub"/>
    <property type="match status" value="1"/>
</dbReference>
<comment type="caution">
    <text evidence="4">The sequence shown here is derived from an EMBL/GenBank/DDBJ whole genome shotgun (WGS) entry which is preliminary data.</text>
</comment>
<evidence type="ECO:0000256" key="1">
    <source>
        <dbReference type="ARBA" id="ARBA00007129"/>
    </source>
</evidence>
<dbReference type="SUPFAM" id="SSF54518">
    <property type="entry name" value="Tubby C-terminal domain-like"/>
    <property type="match status" value="1"/>
</dbReference>
<name>A0ABQ6NCU9_9STRA</name>
<comment type="similarity">
    <text evidence="1">Belongs to the TUB family.</text>
</comment>
<evidence type="ECO:0000313" key="5">
    <source>
        <dbReference type="Proteomes" id="UP001165060"/>
    </source>
</evidence>